<organism evidence="1">
    <name type="scientific">Acidithiobacillus ferrivorans</name>
    <dbReference type="NCBI Taxonomy" id="160808"/>
    <lineage>
        <taxon>Bacteria</taxon>
        <taxon>Pseudomonadati</taxon>
        <taxon>Pseudomonadota</taxon>
        <taxon>Acidithiobacillia</taxon>
        <taxon>Acidithiobacillales</taxon>
        <taxon>Acidithiobacillaceae</taxon>
        <taxon>Acidithiobacillus</taxon>
    </lineage>
</organism>
<evidence type="ECO:0000313" key="1">
    <source>
        <dbReference type="EMBL" id="CDQ09335.1"/>
    </source>
</evidence>
<sequence>MHEDKLIYYCRDNELNEDIYVNQNNDKLSRNRDNCAQYSGRAVWRVVIGSQPRFNPGRRLHWRCHAFSDDRHFVLGA</sequence>
<protein>
    <submittedName>
        <fullName evidence="1">Uncharacterized protein</fullName>
    </submittedName>
</protein>
<reference evidence="1" key="2">
    <citation type="submission" date="2014-07" db="EMBL/GenBank/DDBJ databases">
        <title>Initial genome analysis of the psychrotolerant acidophile Acidithiobacillus ferrivorans CF27: insights into iron and sulfur oxidation pathways and into biofilm formation.</title>
        <authorList>
            <person name="Talla E."/>
            <person name="Hedrich S."/>
            <person name="Mangenot S."/>
            <person name="Ji B."/>
            <person name="Johnson D.B."/>
            <person name="Barbe V."/>
            <person name="Bonnefoy V."/>
        </authorList>
    </citation>
    <scope>NUCLEOTIDE SEQUENCE [LARGE SCALE GENOMIC DNA]</scope>
    <source>
        <strain evidence="1">CF27</strain>
    </source>
</reference>
<comment type="caution">
    <text evidence="1">The sequence shown here is derived from an EMBL/GenBank/DDBJ whole genome shotgun (WGS) entry which is preliminary data.</text>
</comment>
<dbReference type="AlphaFoldDB" id="A0A060ULH2"/>
<gene>
    <name evidence="1" type="ORF">AFERRI_270016</name>
</gene>
<proteinExistence type="predicted"/>
<dbReference type="EMBL" id="CCCS020000020">
    <property type="protein sequence ID" value="CDQ09335.1"/>
    <property type="molecule type" value="Genomic_DNA"/>
</dbReference>
<accession>A0A060ULH2</accession>
<reference evidence="1" key="1">
    <citation type="submission" date="2014-03" db="EMBL/GenBank/DDBJ databases">
        <authorList>
            <person name="Genoscope - CEA"/>
        </authorList>
    </citation>
    <scope>NUCLEOTIDE SEQUENCE [LARGE SCALE GENOMIC DNA]</scope>
    <source>
        <strain evidence="1">CF27</strain>
    </source>
</reference>
<name>A0A060ULH2_9PROT</name>